<dbReference type="GO" id="GO:0046872">
    <property type="term" value="F:metal ion binding"/>
    <property type="evidence" value="ECO:0007669"/>
    <property type="project" value="UniProtKB-KW"/>
</dbReference>
<evidence type="ECO:0000256" key="3">
    <source>
        <dbReference type="ARBA" id="ARBA00023239"/>
    </source>
</evidence>
<feature type="domain" description="HpcH/HpaI aldolase/citrate lyase" evidence="4">
    <location>
        <begin position="23"/>
        <end position="243"/>
    </location>
</feature>
<dbReference type="PANTHER" id="PTHR30502">
    <property type="entry name" value="2-KETO-3-DEOXY-L-RHAMNONATE ALDOLASE"/>
    <property type="match status" value="1"/>
</dbReference>
<name>S0FXU4_9BACT</name>
<protein>
    <submittedName>
        <fullName evidence="5">2-dehydro-3-deoxyglucarate aldolase HpaI</fullName>
        <ecNumber evidence="5">4.1.2.20</ecNumber>
    </submittedName>
</protein>
<dbReference type="GO" id="GO:0005737">
    <property type="term" value="C:cytoplasm"/>
    <property type="evidence" value="ECO:0007669"/>
    <property type="project" value="TreeGrafter"/>
</dbReference>
<dbReference type="PANTHER" id="PTHR30502:SF0">
    <property type="entry name" value="PHOSPHOENOLPYRUVATE CARBOXYLASE FAMILY PROTEIN"/>
    <property type="match status" value="1"/>
</dbReference>
<dbReference type="InterPro" id="IPR015813">
    <property type="entry name" value="Pyrv/PenolPyrv_kinase-like_dom"/>
</dbReference>
<dbReference type="Gene3D" id="3.20.20.60">
    <property type="entry name" value="Phosphoenolpyruvate-binding domains"/>
    <property type="match status" value="1"/>
</dbReference>
<dbReference type="EMBL" id="APJX01000004">
    <property type="protein sequence ID" value="EMS79545.1"/>
    <property type="molecule type" value="Genomic_DNA"/>
</dbReference>
<reference evidence="5 6" key="1">
    <citation type="journal article" date="2013" name="Genome Announc.">
        <title>Draft Genome Sequence of Desulfotignum phosphitoxidans DSM 13687 Strain FiPS-3.</title>
        <authorList>
            <person name="Poehlein A."/>
            <person name="Daniel R."/>
            <person name="Simeonova D.D."/>
        </authorList>
    </citation>
    <scope>NUCLEOTIDE SEQUENCE [LARGE SCALE GENOMIC DNA]</scope>
    <source>
        <strain evidence="5 6">DSM 13687</strain>
    </source>
</reference>
<evidence type="ECO:0000259" key="4">
    <source>
        <dbReference type="Pfam" id="PF03328"/>
    </source>
</evidence>
<keyword evidence="6" id="KW-1185">Reference proteome</keyword>
<dbReference type="SUPFAM" id="SSF51621">
    <property type="entry name" value="Phosphoenolpyruvate/pyruvate domain"/>
    <property type="match status" value="1"/>
</dbReference>
<dbReference type="AlphaFoldDB" id="S0FXU4"/>
<dbReference type="InterPro" id="IPR050251">
    <property type="entry name" value="HpcH-HpaI_aldolase"/>
</dbReference>
<evidence type="ECO:0000313" key="5">
    <source>
        <dbReference type="EMBL" id="EMS79545.1"/>
    </source>
</evidence>
<dbReference type="OrthoDB" id="9802624at2"/>
<gene>
    <name evidence="5" type="primary">hpaI</name>
    <name evidence="5" type="ORF">Dpo_4c00920</name>
</gene>
<dbReference type="InterPro" id="IPR005000">
    <property type="entry name" value="Aldolase/citrate-lyase_domain"/>
</dbReference>
<accession>S0FXU4</accession>
<keyword evidence="2" id="KW-0479">Metal-binding</keyword>
<evidence type="ECO:0000313" key="6">
    <source>
        <dbReference type="Proteomes" id="UP000014216"/>
    </source>
</evidence>
<proteinExistence type="inferred from homology"/>
<evidence type="ECO:0000256" key="1">
    <source>
        <dbReference type="ARBA" id="ARBA00005568"/>
    </source>
</evidence>
<dbReference type="PATRIC" id="fig|1286635.3.peg.2128"/>
<organism evidence="5 6">
    <name type="scientific">Desulfotignum phosphitoxidans DSM 13687</name>
    <dbReference type="NCBI Taxonomy" id="1286635"/>
    <lineage>
        <taxon>Bacteria</taxon>
        <taxon>Pseudomonadati</taxon>
        <taxon>Thermodesulfobacteriota</taxon>
        <taxon>Desulfobacteria</taxon>
        <taxon>Desulfobacterales</taxon>
        <taxon>Desulfobacteraceae</taxon>
        <taxon>Desulfotignum</taxon>
    </lineage>
</organism>
<dbReference type="Pfam" id="PF03328">
    <property type="entry name" value="HpcH_HpaI"/>
    <property type="match status" value="1"/>
</dbReference>
<sequence length="256" mass="27627">MDDQRKKIMALREKLAAGGVTLGSWMQLDNSSVAEIIGNAGYDWVAVDLEHGHFSLSRLPDLFRALELGGTLPFARVAQGRTKEIKQALDAGARGLIIPMVESANMLADCISRAFYPPDGIRGVGYSRANLFGKKFDAYTASHRDGIFMTAQIETQKGVDHLADILKVPGLDAVMVGPYDLSGSMGMTAQFDDPVFKQTLAQILACCKAAGIPCGFHVVQPDPNALQEKIGQGYQFIAYGIDAVFLYAQARAPELG</sequence>
<dbReference type="GO" id="GO:0008672">
    <property type="term" value="F:2-dehydro-3-deoxyglucarate aldolase activity"/>
    <property type="evidence" value="ECO:0007669"/>
    <property type="project" value="UniProtKB-EC"/>
</dbReference>
<dbReference type="InterPro" id="IPR040442">
    <property type="entry name" value="Pyrv_kinase-like_dom_sf"/>
</dbReference>
<comment type="similarity">
    <text evidence="1">Belongs to the HpcH/HpaI aldolase family.</text>
</comment>
<dbReference type="Proteomes" id="UP000014216">
    <property type="component" value="Unassembled WGS sequence"/>
</dbReference>
<keyword evidence="3 5" id="KW-0456">Lyase</keyword>
<dbReference type="RefSeq" id="WP_006965783.1">
    <property type="nucleotide sequence ID" value="NZ_APJX01000004.1"/>
</dbReference>
<dbReference type="EC" id="4.1.2.20" evidence="5"/>
<evidence type="ECO:0000256" key="2">
    <source>
        <dbReference type="ARBA" id="ARBA00022723"/>
    </source>
</evidence>
<comment type="caution">
    <text evidence="5">The sequence shown here is derived from an EMBL/GenBank/DDBJ whole genome shotgun (WGS) entry which is preliminary data.</text>
</comment>